<proteinExistence type="inferred from homology"/>
<dbReference type="Pfam" id="PF03195">
    <property type="entry name" value="LOB"/>
    <property type="match status" value="1"/>
</dbReference>
<accession>A0A1S2YRJ9</accession>
<feature type="domain" description="LOB" evidence="2">
    <location>
        <begin position="9"/>
        <end position="110"/>
    </location>
</feature>
<dbReference type="STRING" id="3827.A0A1S2YRJ9"/>
<dbReference type="RefSeq" id="XP_004508794.1">
    <property type="nucleotide sequence ID" value="XM_004508737.3"/>
</dbReference>
<evidence type="ECO:0000313" key="4">
    <source>
        <dbReference type="RefSeq" id="XP_004508794.1"/>
    </source>
</evidence>
<reference evidence="4" key="2">
    <citation type="submission" date="2025-08" db="UniProtKB">
        <authorList>
            <consortium name="RefSeq"/>
        </authorList>
    </citation>
    <scope>IDENTIFICATION</scope>
    <source>
        <tissue evidence="4">Etiolated seedlings</tissue>
    </source>
</reference>
<reference evidence="3" key="1">
    <citation type="journal article" date="2013" name="Nat. Biotechnol.">
        <title>Draft genome sequence of chickpea (Cicer arietinum) provides a resource for trait improvement.</title>
        <authorList>
            <person name="Varshney R.K."/>
            <person name="Song C."/>
            <person name="Saxena R.K."/>
            <person name="Azam S."/>
            <person name="Yu S."/>
            <person name="Sharpe A.G."/>
            <person name="Cannon S."/>
            <person name="Baek J."/>
            <person name="Rosen B.D."/>
            <person name="Tar'an B."/>
            <person name="Millan T."/>
            <person name="Zhang X."/>
            <person name="Ramsay L.D."/>
            <person name="Iwata A."/>
            <person name="Wang Y."/>
            <person name="Nelson W."/>
            <person name="Farmer A.D."/>
            <person name="Gaur P.M."/>
            <person name="Soderlund C."/>
            <person name="Penmetsa R.V."/>
            <person name="Xu C."/>
            <person name="Bharti A.K."/>
            <person name="He W."/>
            <person name="Winter P."/>
            <person name="Zhao S."/>
            <person name="Hane J.K."/>
            <person name="Carrasquilla-Garcia N."/>
            <person name="Condie J.A."/>
            <person name="Upadhyaya H.D."/>
            <person name="Luo M.C."/>
            <person name="Thudi M."/>
            <person name="Gowda C.L."/>
            <person name="Singh N.P."/>
            <person name="Lichtenzveig J."/>
            <person name="Gali K.K."/>
            <person name="Rubio J."/>
            <person name="Nadarajan N."/>
            <person name="Dolezel J."/>
            <person name="Bansal K.C."/>
            <person name="Xu X."/>
            <person name="Edwards D."/>
            <person name="Zhang G."/>
            <person name="Kahl G."/>
            <person name="Gil J."/>
            <person name="Singh K.B."/>
            <person name="Datta S.K."/>
            <person name="Jackson S.A."/>
            <person name="Wang J."/>
            <person name="Cook D.R."/>
        </authorList>
    </citation>
    <scope>NUCLEOTIDE SEQUENCE [LARGE SCALE GENOMIC DNA]</scope>
    <source>
        <strain evidence="3">cv. CDC Frontier</strain>
    </source>
</reference>
<evidence type="ECO:0000259" key="2">
    <source>
        <dbReference type="PROSITE" id="PS50891"/>
    </source>
</evidence>
<dbReference type="GeneID" id="101497462"/>
<name>A0A1S2YRJ9_CICAR</name>
<dbReference type="InterPro" id="IPR004883">
    <property type="entry name" value="LOB"/>
</dbReference>
<dbReference type="Proteomes" id="UP000087171">
    <property type="component" value="Chromosome Ca7"/>
</dbReference>
<protein>
    <submittedName>
        <fullName evidence="4">LOB domain-containing protein 27</fullName>
    </submittedName>
</protein>
<organism evidence="3 4">
    <name type="scientific">Cicer arietinum</name>
    <name type="common">Chickpea</name>
    <name type="synonym">Garbanzo</name>
    <dbReference type="NCBI Taxonomy" id="3827"/>
    <lineage>
        <taxon>Eukaryota</taxon>
        <taxon>Viridiplantae</taxon>
        <taxon>Streptophyta</taxon>
        <taxon>Embryophyta</taxon>
        <taxon>Tracheophyta</taxon>
        <taxon>Spermatophyta</taxon>
        <taxon>Magnoliopsida</taxon>
        <taxon>eudicotyledons</taxon>
        <taxon>Gunneridae</taxon>
        <taxon>Pentapetalae</taxon>
        <taxon>rosids</taxon>
        <taxon>fabids</taxon>
        <taxon>Fabales</taxon>
        <taxon>Fabaceae</taxon>
        <taxon>Papilionoideae</taxon>
        <taxon>50 kb inversion clade</taxon>
        <taxon>NPAAA clade</taxon>
        <taxon>Hologalegina</taxon>
        <taxon>IRL clade</taxon>
        <taxon>Cicereae</taxon>
        <taxon>Cicer</taxon>
    </lineage>
</organism>
<dbReference type="OrthoDB" id="1893065at2759"/>
<evidence type="ECO:0000313" key="3">
    <source>
        <dbReference type="Proteomes" id="UP000087171"/>
    </source>
</evidence>
<dbReference type="PaxDb" id="3827-XP_004508794.1"/>
<dbReference type="KEGG" id="cam:101497462"/>
<comment type="similarity">
    <text evidence="1">Belongs to the LOB domain-containing protein family.</text>
</comment>
<dbReference type="PROSITE" id="PS50891">
    <property type="entry name" value="LOB"/>
    <property type="match status" value="1"/>
</dbReference>
<dbReference type="AlphaFoldDB" id="A0A1S2YRJ9"/>
<gene>
    <name evidence="4" type="primary">LOC101497462</name>
</gene>
<sequence length="302" mass="34192">MTLKGGTTQACAACKFQRRKCTPECLLAPYFPADQPKIFLNVHKLFGVSNIVKILKHLEPSQKKIAMDSIIIQANYRDKYPVHGCWEEICRLQYQIWVGEEELHAVYQQLEICRQQQQQQQLPHDDVTSQLELGMAAPCSSNALTLFNHTTTQPQTYNNNTVAAAPLSVSQQHSYSNSNSVDYNNSPLYMDSKDNNATNPNLWIQCPYTNNNSNSIIMQPHQLVASESQPLSSVQQGVVEDNYDEMHSFFDTVDDRQSYIYSKEAYESSSEESLKDTRKCTEHVSENELKSAAACFSLTSVN</sequence>
<keyword evidence="3" id="KW-1185">Reference proteome</keyword>
<dbReference type="eggNOG" id="ENOG502QTUX">
    <property type="taxonomic scope" value="Eukaryota"/>
</dbReference>
<dbReference type="PANTHER" id="PTHR31301">
    <property type="entry name" value="LOB DOMAIN-CONTAINING PROTEIN 4-RELATED"/>
    <property type="match status" value="1"/>
</dbReference>
<evidence type="ECO:0000256" key="1">
    <source>
        <dbReference type="ARBA" id="ARBA00005474"/>
    </source>
</evidence>
<dbReference type="PANTHER" id="PTHR31301:SF21">
    <property type="entry name" value="LOB DOMAIN-CONTAINING PROTEIN 27-RELATED"/>
    <property type="match status" value="1"/>
</dbReference>